<feature type="transmembrane region" description="Helical" evidence="2">
    <location>
        <begin position="6"/>
        <end position="31"/>
    </location>
</feature>
<evidence type="ECO:0000256" key="1">
    <source>
        <dbReference type="SAM" id="MobiDB-lite"/>
    </source>
</evidence>
<dbReference type="EMBL" id="JBHSFO010000001">
    <property type="protein sequence ID" value="MFC4602235.1"/>
    <property type="molecule type" value="Genomic_DNA"/>
</dbReference>
<comment type="caution">
    <text evidence="3">The sequence shown here is derived from an EMBL/GenBank/DDBJ whole genome shotgun (WGS) entry which is preliminary data.</text>
</comment>
<organism evidence="3 4">
    <name type="scientific">Rhodococcus kronopolitis</name>
    <dbReference type="NCBI Taxonomy" id="1460226"/>
    <lineage>
        <taxon>Bacteria</taxon>
        <taxon>Bacillati</taxon>
        <taxon>Actinomycetota</taxon>
        <taxon>Actinomycetes</taxon>
        <taxon>Mycobacteriales</taxon>
        <taxon>Nocardiaceae</taxon>
        <taxon>Rhodococcus</taxon>
    </lineage>
</organism>
<keyword evidence="2" id="KW-0472">Membrane</keyword>
<dbReference type="RefSeq" id="WP_378413230.1">
    <property type="nucleotide sequence ID" value="NZ_JBHSFO010000001.1"/>
</dbReference>
<keyword evidence="4" id="KW-1185">Reference proteome</keyword>
<protein>
    <submittedName>
        <fullName evidence="3">Uncharacterized protein</fullName>
    </submittedName>
</protein>
<gene>
    <name evidence="3" type="ORF">ACFO6S_00840</name>
</gene>
<keyword evidence="2" id="KW-1133">Transmembrane helix</keyword>
<evidence type="ECO:0000313" key="4">
    <source>
        <dbReference type="Proteomes" id="UP001595914"/>
    </source>
</evidence>
<evidence type="ECO:0000313" key="3">
    <source>
        <dbReference type="EMBL" id="MFC4602235.1"/>
    </source>
</evidence>
<keyword evidence="2" id="KW-0812">Transmembrane</keyword>
<sequence length="62" mass="6696">MSLLFFLILAFAAVGILAVYATFCAMFLVALRRRDKRPADRGAGASDAARRSDPVGSHAARR</sequence>
<feature type="region of interest" description="Disordered" evidence="1">
    <location>
        <begin position="36"/>
        <end position="62"/>
    </location>
</feature>
<dbReference type="Proteomes" id="UP001595914">
    <property type="component" value="Unassembled WGS sequence"/>
</dbReference>
<name>A0ABV9FJQ0_9NOCA</name>
<reference evidence="4" key="1">
    <citation type="journal article" date="2019" name="Int. J. Syst. Evol. Microbiol.">
        <title>The Global Catalogue of Microorganisms (GCM) 10K type strain sequencing project: providing services to taxonomists for standard genome sequencing and annotation.</title>
        <authorList>
            <consortium name="The Broad Institute Genomics Platform"/>
            <consortium name="The Broad Institute Genome Sequencing Center for Infectious Disease"/>
            <person name="Wu L."/>
            <person name="Ma J."/>
        </authorList>
    </citation>
    <scope>NUCLEOTIDE SEQUENCE [LARGE SCALE GENOMIC DNA]</scope>
    <source>
        <strain evidence="4">CCUG 54520</strain>
    </source>
</reference>
<proteinExistence type="predicted"/>
<evidence type="ECO:0000256" key="2">
    <source>
        <dbReference type="SAM" id="Phobius"/>
    </source>
</evidence>
<accession>A0ABV9FJQ0</accession>